<protein>
    <submittedName>
        <fullName evidence="1">Uncharacterized protein</fullName>
    </submittedName>
</protein>
<dbReference type="EMBL" id="JAGVSK010000001">
    <property type="protein sequence ID" value="MBS2993806.1"/>
    <property type="molecule type" value="Genomic_DNA"/>
</dbReference>
<sequence>MKNNNKKPIIMDKEGFLTKLKINLESYGDNYEGLGIRRIFEKLQYGLCGFTGITQRDFETMNFSITKEKFSEIQKEVFQKILKIVEQITTIRVSLMLVEDYMDKLFTEFDIQTLEEK</sequence>
<comment type="caution">
    <text evidence="1">The sequence shown here is derived from an EMBL/GenBank/DDBJ whole genome shotgun (WGS) entry which is preliminary data.</text>
</comment>
<dbReference type="RefSeq" id="WP_212508901.1">
    <property type="nucleotide sequence ID" value="NZ_JAGVSK010000001.1"/>
</dbReference>
<name>A0ABS5LLE4_9MOLU</name>
<evidence type="ECO:0000313" key="2">
    <source>
        <dbReference type="Proteomes" id="UP000678347"/>
    </source>
</evidence>
<evidence type="ECO:0000313" key="1">
    <source>
        <dbReference type="EMBL" id="MBS2993806.1"/>
    </source>
</evidence>
<dbReference type="Proteomes" id="UP000678347">
    <property type="component" value="Unassembled WGS sequence"/>
</dbReference>
<accession>A0ABS5LLE4</accession>
<reference evidence="1" key="1">
    <citation type="submission" date="2021-04" db="EMBL/GenBank/DDBJ databases">
        <title>Sandalwood Spike Disease Phytoplasma.</title>
        <authorList>
            <person name="Tiwarekar B."/>
            <person name="Kirdat K."/>
            <person name="Sundarraj R."/>
            <person name="Yadav A."/>
        </authorList>
    </citation>
    <scope>NUCLEOTIDE SEQUENCE [LARGE SCALE GENOMIC DNA]</scope>
    <source>
        <strain evidence="1">SW86</strain>
    </source>
</reference>
<keyword evidence="2" id="KW-1185">Reference proteome</keyword>
<gene>
    <name evidence="1" type="ORF">KE631_00295</name>
</gene>
<organism evidence="1 2">
    <name type="scientific">'Santalum album' aster yellows phytoplasma</name>
    <dbReference type="NCBI Taxonomy" id="2831467"/>
    <lineage>
        <taxon>Bacteria</taxon>
        <taxon>Bacillati</taxon>
        <taxon>Mycoplasmatota</taxon>
        <taxon>Mollicutes</taxon>
        <taxon>Acholeplasmatales</taxon>
        <taxon>Acholeplasmataceae</taxon>
        <taxon>Candidatus Phytoplasma</taxon>
        <taxon>16SrI (Aster yellows group)</taxon>
    </lineage>
</organism>
<proteinExistence type="predicted"/>